<dbReference type="InterPro" id="IPR001738">
    <property type="entry name" value="Rab_escort"/>
</dbReference>
<keyword evidence="8" id="KW-1185">Reference proteome</keyword>
<dbReference type="InterPro" id="IPR036188">
    <property type="entry name" value="FAD/NAD-bd_sf"/>
</dbReference>
<dbReference type="Gene3D" id="3.50.50.60">
    <property type="entry name" value="FAD/NAD(P)-binding domain"/>
    <property type="match status" value="2"/>
</dbReference>
<dbReference type="GO" id="GO:0016192">
    <property type="term" value="P:vesicle-mediated transport"/>
    <property type="evidence" value="ECO:0007669"/>
    <property type="project" value="TreeGrafter"/>
</dbReference>
<dbReference type="PANTHER" id="PTHR11787">
    <property type="entry name" value="RAB GDP-DISSOCIATION INHIBITOR"/>
    <property type="match status" value="1"/>
</dbReference>
<dbReference type="PRINTS" id="PR00891">
    <property type="entry name" value="RABGDIREP"/>
</dbReference>
<comment type="function">
    <text evidence="5">Substrate-binding subunit (component A) of the Rab geranylgeranyltransferase (GGTase) complex. Binds unprenylated Rab proteins and presents the substrate peptide to the catalytic component B. The component A is thought to be regenerated by transferring its prenylated Rab back to the donor membrane.</text>
</comment>
<dbReference type="SUPFAM" id="SSF51905">
    <property type="entry name" value="FAD/NAD(P)-binding domain"/>
    <property type="match status" value="1"/>
</dbReference>
<feature type="region of interest" description="Disordered" evidence="6">
    <location>
        <begin position="494"/>
        <end position="521"/>
    </location>
</feature>
<proteinExistence type="inferred from homology"/>
<dbReference type="SUPFAM" id="SSF54373">
    <property type="entry name" value="FAD-linked reductases, C-terminal domain"/>
    <property type="match status" value="1"/>
</dbReference>
<dbReference type="Pfam" id="PF00996">
    <property type="entry name" value="GDI"/>
    <property type="match status" value="2"/>
</dbReference>
<evidence type="ECO:0000313" key="8">
    <source>
        <dbReference type="Proteomes" id="UP000261560"/>
    </source>
</evidence>
<dbReference type="Ensembl" id="ENSOMET00000002897.1">
    <property type="protein sequence ID" value="ENSOMEP00000027089.1"/>
    <property type="gene ID" value="ENSOMEG00000009385.1"/>
</dbReference>
<dbReference type="Gene3D" id="1.10.405.10">
    <property type="entry name" value="Guanine Nucleotide Dissociation Inhibitor, domain 1"/>
    <property type="match status" value="1"/>
</dbReference>
<dbReference type="GO" id="GO:0007264">
    <property type="term" value="P:small GTPase-mediated signal transduction"/>
    <property type="evidence" value="ECO:0007669"/>
    <property type="project" value="UniProtKB-UniRule"/>
</dbReference>
<evidence type="ECO:0000256" key="4">
    <source>
        <dbReference type="ARBA" id="ARBA00022490"/>
    </source>
</evidence>
<dbReference type="AlphaFoldDB" id="A0A3B3DC64"/>
<dbReference type="GO" id="GO:0005092">
    <property type="term" value="F:GDP-dissociation inhibitor activity"/>
    <property type="evidence" value="ECO:0007669"/>
    <property type="project" value="InterPro"/>
</dbReference>
<sequence>MAAEDLPSEFDVVILGTGLTESVVAAACSRVGQRVLHLDRRSYYAANWASFTFNALLTWIQEQQVSSCLWVSTQQVSPQSHLSVLTGGASARASTGLVEPAGRRGGANTLSAEAEEESAEKEAESAETEAESAEKEAESAEAEEESAEKEAESAEAEKEQVRKSCHFWKDQLDQSHPVSASGQSEPTRKKISYAQLVKEGRRFNIDLVSKLLFSRGSLVDLLIRSNVSRYTEFKNVTRILTYRHGNLEQVPCSRADVFASRQLSVVEKRKLMRFLTSCMEETETEQGNSSFSFLQDQQLGDNLQHFLLHSIAMVTEDTPTEAGLAATRHFLRSLGRYGNSPFLFPVYGLGEIPQCFCRMSAVFGGIYCLRHSVSCLIVDDNRCKAVIDSRGQRISCSHFVVEDGYLGSMRTVTTLLSRAVLITDSSVLSSDSEQQVSMVTIPPGEACQSAVKMVELCSSTMTCMPGTYLVHLTCQSVSSAFDDLSQLVTRMFNTPESQEPGTSTHSGPNLRSVLNSDPCSDPSLVGGRPAVLWSLYFNMVDGTVPRVEGQGLPSNVHVCSGPEGSLDHEQNIKQAELIFQKIVPDEEFCPPAPNPEDIIYDGEGPTPSAEEQDSVKEAGLQEESGEDLSGQKHQQSPQKHQRPPH</sequence>
<dbReference type="Proteomes" id="UP000261560">
    <property type="component" value="Unplaced"/>
</dbReference>
<evidence type="ECO:0000256" key="3">
    <source>
        <dbReference type="ARBA" id="ARBA00022468"/>
    </source>
</evidence>
<comment type="similarity">
    <text evidence="2 5">Belongs to the Rab GDI family.</text>
</comment>
<evidence type="ECO:0000313" key="7">
    <source>
        <dbReference type="Ensembl" id="ENSOMEP00000027089.1"/>
    </source>
</evidence>
<name>A0A3B3DC64_ORYME</name>
<dbReference type="FunFam" id="1.10.405.10:FF:000003">
    <property type="entry name" value="Rab proteins geranylgeranyltransferase component A"/>
    <property type="match status" value="1"/>
</dbReference>
<dbReference type="PIRSF" id="PIRSF016550">
    <property type="entry name" value="Rab_ger_ger_transf_A_euk"/>
    <property type="match status" value="1"/>
</dbReference>
<dbReference type="Gene3D" id="3.30.519.10">
    <property type="entry name" value="Guanine Nucleotide Dissociation Inhibitor, domain 2"/>
    <property type="match status" value="1"/>
</dbReference>
<dbReference type="InterPro" id="IPR018203">
    <property type="entry name" value="GDP_dissociation_inhibitor"/>
</dbReference>
<feature type="compositionally biased region" description="Polar residues" evidence="6">
    <location>
        <begin position="494"/>
        <end position="518"/>
    </location>
</feature>
<evidence type="ECO:0000256" key="5">
    <source>
        <dbReference type="PIRNR" id="PIRNR016550"/>
    </source>
</evidence>
<keyword evidence="4 5" id="KW-0963">Cytoplasm</keyword>
<keyword evidence="3 5" id="KW-0343">GTPase activation</keyword>
<dbReference type="GO" id="GO:0005634">
    <property type="term" value="C:nucleus"/>
    <property type="evidence" value="ECO:0007669"/>
    <property type="project" value="TreeGrafter"/>
</dbReference>
<feature type="region of interest" description="Disordered" evidence="6">
    <location>
        <begin position="93"/>
        <end position="156"/>
    </location>
</feature>
<dbReference type="STRING" id="30732.ENSOMEP00000027089"/>
<protein>
    <recommendedName>
        <fullName evidence="5">Rab proteins geranylgeranyltransferase component A</fullName>
    </recommendedName>
</protein>
<dbReference type="FunFam" id="3.50.50.60:FF:000108">
    <property type="entry name" value="Rab proteins geranylgeranyltransferase component A"/>
    <property type="match status" value="1"/>
</dbReference>
<dbReference type="GO" id="GO:0005096">
    <property type="term" value="F:GTPase activator activity"/>
    <property type="evidence" value="ECO:0007669"/>
    <property type="project" value="UniProtKB-UniRule"/>
</dbReference>
<organism evidence="7 8">
    <name type="scientific">Oryzias melastigma</name>
    <name type="common">Marine medaka</name>
    <dbReference type="NCBI Taxonomy" id="30732"/>
    <lineage>
        <taxon>Eukaryota</taxon>
        <taxon>Metazoa</taxon>
        <taxon>Chordata</taxon>
        <taxon>Craniata</taxon>
        <taxon>Vertebrata</taxon>
        <taxon>Euteleostomi</taxon>
        <taxon>Actinopterygii</taxon>
        <taxon>Neopterygii</taxon>
        <taxon>Teleostei</taxon>
        <taxon>Neoteleostei</taxon>
        <taxon>Acanthomorphata</taxon>
        <taxon>Ovalentaria</taxon>
        <taxon>Atherinomorphae</taxon>
        <taxon>Beloniformes</taxon>
        <taxon>Adrianichthyidae</taxon>
        <taxon>Oryziinae</taxon>
        <taxon>Oryzias</taxon>
    </lineage>
</organism>
<dbReference type="GO" id="GO:0005968">
    <property type="term" value="C:Rab-protein geranylgeranyltransferase complex"/>
    <property type="evidence" value="ECO:0007669"/>
    <property type="project" value="UniProtKB-UniRule"/>
</dbReference>
<evidence type="ECO:0000256" key="1">
    <source>
        <dbReference type="ARBA" id="ARBA00004514"/>
    </source>
</evidence>
<accession>A0A3B3DC64</accession>
<dbReference type="PRINTS" id="PR00893">
    <property type="entry name" value="RABESCORT"/>
</dbReference>
<dbReference type="PANTHER" id="PTHR11787:SF4">
    <property type="entry name" value="CHM, RAB ESCORT PROTEIN 1"/>
    <property type="match status" value="1"/>
</dbReference>
<feature type="region of interest" description="Disordered" evidence="6">
    <location>
        <begin position="587"/>
        <end position="645"/>
    </location>
</feature>
<dbReference type="PaxDb" id="30732-ENSOMEP00000027089"/>
<dbReference type="GO" id="GO:0005829">
    <property type="term" value="C:cytosol"/>
    <property type="evidence" value="ECO:0007669"/>
    <property type="project" value="UniProtKB-SubCell"/>
</dbReference>
<feature type="compositionally biased region" description="Acidic residues" evidence="6">
    <location>
        <begin position="113"/>
        <end position="131"/>
    </location>
</feature>
<reference evidence="7" key="2">
    <citation type="submission" date="2025-09" db="UniProtKB">
        <authorList>
            <consortium name="Ensembl"/>
        </authorList>
    </citation>
    <scope>IDENTIFICATION</scope>
</reference>
<dbReference type="GO" id="GO:0006886">
    <property type="term" value="P:intracellular protein transport"/>
    <property type="evidence" value="ECO:0007669"/>
    <property type="project" value="InterPro"/>
</dbReference>
<comment type="subcellular location">
    <subcellularLocation>
        <location evidence="1">Cytoplasm</location>
        <location evidence="1">Cytosol</location>
    </subcellularLocation>
</comment>
<reference evidence="7" key="1">
    <citation type="submission" date="2025-08" db="UniProtKB">
        <authorList>
            <consortium name="Ensembl"/>
        </authorList>
    </citation>
    <scope>IDENTIFICATION</scope>
</reference>
<evidence type="ECO:0000256" key="2">
    <source>
        <dbReference type="ARBA" id="ARBA00005593"/>
    </source>
</evidence>
<dbReference type="GeneTree" id="ENSGT00950000182994"/>
<evidence type="ECO:0000256" key="6">
    <source>
        <dbReference type="SAM" id="MobiDB-lite"/>
    </source>
</evidence>